<accession>A0A2P5BLX2</accession>
<evidence type="ECO:0000313" key="1">
    <source>
        <dbReference type="EMBL" id="PON49802.1"/>
    </source>
</evidence>
<dbReference type="Proteomes" id="UP000237000">
    <property type="component" value="Unassembled WGS sequence"/>
</dbReference>
<gene>
    <name evidence="1" type="ORF">TorRG33x02_316380</name>
</gene>
<name>A0A2P5BLX2_TREOI</name>
<organism evidence="1 2">
    <name type="scientific">Trema orientale</name>
    <name type="common">Charcoal tree</name>
    <name type="synonym">Celtis orientalis</name>
    <dbReference type="NCBI Taxonomy" id="63057"/>
    <lineage>
        <taxon>Eukaryota</taxon>
        <taxon>Viridiplantae</taxon>
        <taxon>Streptophyta</taxon>
        <taxon>Embryophyta</taxon>
        <taxon>Tracheophyta</taxon>
        <taxon>Spermatophyta</taxon>
        <taxon>Magnoliopsida</taxon>
        <taxon>eudicotyledons</taxon>
        <taxon>Gunneridae</taxon>
        <taxon>Pentapetalae</taxon>
        <taxon>rosids</taxon>
        <taxon>fabids</taxon>
        <taxon>Rosales</taxon>
        <taxon>Cannabaceae</taxon>
        <taxon>Trema</taxon>
    </lineage>
</organism>
<proteinExistence type="predicted"/>
<feature type="non-terminal residue" evidence="1">
    <location>
        <position position="1"/>
    </location>
</feature>
<keyword evidence="2" id="KW-1185">Reference proteome</keyword>
<protein>
    <submittedName>
        <fullName evidence="1">Uncharacterized protein</fullName>
    </submittedName>
</protein>
<dbReference type="EMBL" id="JXTC01000495">
    <property type="protein sequence ID" value="PON49802.1"/>
    <property type="molecule type" value="Genomic_DNA"/>
</dbReference>
<reference evidence="2" key="1">
    <citation type="submission" date="2016-06" db="EMBL/GenBank/DDBJ databases">
        <title>Parallel loss of symbiosis genes in relatives of nitrogen-fixing non-legume Parasponia.</title>
        <authorList>
            <person name="Van Velzen R."/>
            <person name="Holmer R."/>
            <person name="Bu F."/>
            <person name="Rutten L."/>
            <person name="Van Zeijl A."/>
            <person name="Liu W."/>
            <person name="Santuari L."/>
            <person name="Cao Q."/>
            <person name="Sharma T."/>
            <person name="Shen D."/>
            <person name="Roswanjaya Y."/>
            <person name="Wardhani T."/>
            <person name="Kalhor M.S."/>
            <person name="Jansen J."/>
            <person name="Van den Hoogen J."/>
            <person name="Gungor B."/>
            <person name="Hartog M."/>
            <person name="Hontelez J."/>
            <person name="Verver J."/>
            <person name="Yang W.-C."/>
            <person name="Schijlen E."/>
            <person name="Repin R."/>
            <person name="Schilthuizen M."/>
            <person name="Schranz E."/>
            <person name="Heidstra R."/>
            <person name="Miyata K."/>
            <person name="Fedorova E."/>
            <person name="Kohlen W."/>
            <person name="Bisseling T."/>
            <person name="Smit S."/>
            <person name="Geurts R."/>
        </authorList>
    </citation>
    <scope>NUCLEOTIDE SEQUENCE [LARGE SCALE GENOMIC DNA]</scope>
    <source>
        <strain evidence="2">cv. RG33-2</strain>
    </source>
</reference>
<evidence type="ECO:0000313" key="2">
    <source>
        <dbReference type="Proteomes" id="UP000237000"/>
    </source>
</evidence>
<dbReference type="InParanoid" id="A0A2P5BLX2"/>
<sequence>FKEWCTSITLGRLSDSTTLCFTLDSSCMDRLVEPTITVEATRTDDLRVSQTEWQFATFAQYSAAKPFQLSAIICAKLESCYSDALLMM</sequence>
<dbReference type="AlphaFoldDB" id="A0A2P5BLX2"/>
<comment type="caution">
    <text evidence="1">The sequence shown here is derived from an EMBL/GenBank/DDBJ whole genome shotgun (WGS) entry which is preliminary data.</text>
</comment>